<name>A0ACB5RIP1_9CLOT</name>
<proteinExistence type="predicted"/>
<dbReference type="Proteomes" id="UP001058074">
    <property type="component" value="Unassembled WGS sequence"/>
</dbReference>
<reference evidence="1" key="1">
    <citation type="journal article" date="2025" name="Int. J. Syst. Evol. Microbiol.">
        <title>Inconstantimicrobium mannanitabidum sp. nov., a novel member of the family Clostridiaceae isolated from anoxic soil under the treatment of reductive soil disinfestation.</title>
        <authorList>
            <person name="Ueki A."/>
            <person name="Tonouchi A."/>
            <person name="Honma S."/>
            <person name="Kaku N."/>
            <person name="Ueki K."/>
        </authorList>
    </citation>
    <scope>NUCLEOTIDE SEQUENCE</scope>
    <source>
        <strain evidence="1">TW13</strain>
    </source>
</reference>
<comment type="caution">
    <text evidence="1">The sequence shown here is derived from an EMBL/GenBank/DDBJ whole genome shotgun (WGS) entry which is preliminary data.</text>
</comment>
<keyword evidence="2" id="KW-1185">Reference proteome</keyword>
<accession>A0ACB5RIP1</accession>
<organism evidence="1 2">
    <name type="scientific">Inconstantimicrobium mannanitabidum</name>
    <dbReference type="NCBI Taxonomy" id="1604901"/>
    <lineage>
        <taxon>Bacteria</taxon>
        <taxon>Bacillati</taxon>
        <taxon>Bacillota</taxon>
        <taxon>Clostridia</taxon>
        <taxon>Eubacteriales</taxon>
        <taxon>Clostridiaceae</taxon>
        <taxon>Inconstantimicrobium</taxon>
    </lineage>
</organism>
<evidence type="ECO:0000313" key="2">
    <source>
        <dbReference type="Proteomes" id="UP001058074"/>
    </source>
</evidence>
<gene>
    <name evidence="1" type="ORF">rsdtw13_42590</name>
</gene>
<protein>
    <submittedName>
        <fullName evidence="1">Uncharacterized protein</fullName>
    </submittedName>
</protein>
<evidence type="ECO:0000313" key="1">
    <source>
        <dbReference type="EMBL" id="GKX69001.1"/>
    </source>
</evidence>
<dbReference type="EMBL" id="BROD01000002">
    <property type="protein sequence ID" value="GKX69001.1"/>
    <property type="molecule type" value="Genomic_DNA"/>
</dbReference>
<sequence>MDATRFELKTIYENLPNVEKNKWAINSGYKGYQGLYRYLRHNEKELAFHRIVEGLEKTIGTERFKLFFAQKLNEEGSSQVEIIEDKTNESATDISELKEKILDAISNSNDVKELQSIEAALDTLKDTIKYQRERLEFLSNLQKNKIKVIK</sequence>